<dbReference type="PANTHER" id="PTHR34504:SF2">
    <property type="entry name" value="UPF0150 PROTEIN SSL0259"/>
    <property type="match status" value="1"/>
</dbReference>
<dbReference type="RefSeq" id="WP_119854807.1">
    <property type="nucleotide sequence ID" value="NZ_QYYD01000001.1"/>
</dbReference>
<dbReference type="EMBL" id="QYYD01000001">
    <property type="protein sequence ID" value="RJF78915.1"/>
    <property type="molecule type" value="Genomic_DNA"/>
</dbReference>
<evidence type="ECO:0000313" key="3">
    <source>
        <dbReference type="Proteomes" id="UP000285523"/>
    </source>
</evidence>
<reference evidence="2 3" key="1">
    <citation type="submission" date="2018-09" db="EMBL/GenBank/DDBJ databases">
        <title>Draft genome sequence of Rhodopseudomonas palustris 2.1.18.</title>
        <authorList>
            <person name="Robertson S.L."/>
            <person name="Meyer T.E."/>
            <person name="Kyndt J.A."/>
        </authorList>
    </citation>
    <scope>NUCLEOTIDE SEQUENCE [LARGE SCALE GENOMIC DNA]</scope>
    <source>
        <strain evidence="2 3">2.1.18</strain>
    </source>
</reference>
<dbReference type="PANTHER" id="PTHR34504">
    <property type="entry name" value="ANTITOXIN HICB"/>
    <property type="match status" value="1"/>
</dbReference>
<dbReference type="Proteomes" id="UP000285523">
    <property type="component" value="Unassembled WGS sequence"/>
</dbReference>
<dbReference type="SUPFAM" id="SSF143100">
    <property type="entry name" value="TTHA1013/TTHA0281-like"/>
    <property type="match status" value="1"/>
</dbReference>
<dbReference type="InterPro" id="IPR051404">
    <property type="entry name" value="TA_system_antitoxin"/>
</dbReference>
<organism evidence="2 3">
    <name type="scientific">Rhodopseudomonas palustris</name>
    <dbReference type="NCBI Taxonomy" id="1076"/>
    <lineage>
        <taxon>Bacteria</taxon>
        <taxon>Pseudomonadati</taxon>
        <taxon>Pseudomonadota</taxon>
        <taxon>Alphaproteobacteria</taxon>
        <taxon>Hyphomicrobiales</taxon>
        <taxon>Nitrobacteraceae</taxon>
        <taxon>Rhodopseudomonas</taxon>
    </lineage>
</organism>
<comment type="caution">
    <text evidence="2">The sequence shown here is derived from an EMBL/GenBank/DDBJ whole genome shotgun (WGS) entry which is preliminary data.</text>
</comment>
<name>A0A418VRE1_RHOPL</name>
<dbReference type="InterPro" id="IPR031807">
    <property type="entry name" value="HicB-like"/>
</dbReference>
<accession>A0A418VRE1</accession>
<dbReference type="InterPro" id="IPR035069">
    <property type="entry name" value="TTHA1013/TTHA0281-like"/>
</dbReference>
<gene>
    <name evidence="2" type="ORF">D4Q52_01865</name>
</gene>
<dbReference type="Gene3D" id="3.30.160.250">
    <property type="match status" value="1"/>
</dbReference>
<sequence length="98" mass="10221">MSSTSGYLALVYKDKGTSYGVAFPDVPGCIAAGDTFEQAIDNAAEALGGHLALLRADGDPIPQPRTIEQLRADPEFAADAVDAVVAFVRPQTERAAAE</sequence>
<protein>
    <submittedName>
        <fullName evidence="2">HicB family protein</fullName>
    </submittedName>
</protein>
<proteinExistence type="predicted"/>
<evidence type="ECO:0000259" key="1">
    <source>
        <dbReference type="Pfam" id="PF15919"/>
    </source>
</evidence>
<feature type="domain" description="HicB-like antitoxin of toxin-antitoxin system" evidence="1">
    <location>
        <begin position="7"/>
        <end position="85"/>
    </location>
</feature>
<evidence type="ECO:0000313" key="2">
    <source>
        <dbReference type="EMBL" id="RJF78915.1"/>
    </source>
</evidence>
<dbReference type="OrthoDB" id="9807959at2"/>
<dbReference type="AlphaFoldDB" id="A0A418VRE1"/>
<dbReference type="Pfam" id="PF15919">
    <property type="entry name" value="HicB_lk_antitox"/>
    <property type="match status" value="1"/>
</dbReference>